<evidence type="ECO:0000256" key="5">
    <source>
        <dbReference type="ARBA" id="ARBA00022970"/>
    </source>
</evidence>
<dbReference type="RefSeq" id="WP_342809423.1">
    <property type="nucleotide sequence ID" value="NZ_JAOPJZ010000013.1"/>
</dbReference>
<keyword evidence="7 9" id="KW-0472">Membrane</keyword>
<evidence type="ECO:0000256" key="7">
    <source>
        <dbReference type="ARBA" id="ARBA00023136"/>
    </source>
</evidence>
<keyword evidence="5" id="KW-0029">Amino-acid transport</keyword>
<evidence type="ECO:0000313" key="10">
    <source>
        <dbReference type="EMBL" id="MCU4753098.1"/>
    </source>
</evidence>
<dbReference type="EMBL" id="JAOPJZ010000013">
    <property type="protein sequence ID" value="MCU4753098.1"/>
    <property type="molecule type" value="Genomic_DNA"/>
</dbReference>
<dbReference type="InterPro" id="IPR001851">
    <property type="entry name" value="ABC_transp_permease"/>
</dbReference>
<comment type="similarity">
    <text evidence="8">Belongs to the binding-protein-dependent transport system permease family. LivHM subfamily.</text>
</comment>
<feature type="transmembrane region" description="Helical" evidence="9">
    <location>
        <begin position="6"/>
        <end position="27"/>
    </location>
</feature>
<dbReference type="AlphaFoldDB" id="A0AAP2ZA19"/>
<comment type="subcellular location">
    <subcellularLocation>
        <location evidence="1">Cell membrane</location>
        <topology evidence="1">Multi-pass membrane protein</topology>
    </subcellularLocation>
</comment>
<proteinExistence type="inferred from homology"/>
<keyword evidence="4 9" id="KW-0812">Transmembrane</keyword>
<protein>
    <submittedName>
        <fullName evidence="10">Branched-chain amino acid ABC transporter permease</fullName>
    </submittedName>
</protein>
<evidence type="ECO:0000256" key="4">
    <source>
        <dbReference type="ARBA" id="ARBA00022692"/>
    </source>
</evidence>
<evidence type="ECO:0000256" key="9">
    <source>
        <dbReference type="SAM" id="Phobius"/>
    </source>
</evidence>
<feature type="transmembrane region" description="Helical" evidence="9">
    <location>
        <begin position="260"/>
        <end position="281"/>
    </location>
</feature>
<feature type="transmembrane region" description="Helical" evidence="9">
    <location>
        <begin position="92"/>
        <end position="109"/>
    </location>
</feature>
<evidence type="ECO:0000256" key="3">
    <source>
        <dbReference type="ARBA" id="ARBA00022475"/>
    </source>
</evidence>
<dbReference type="PANTHER" id="PTHR11795">
    <property type="entry name" value="BRANCHED-CHAIN AMINO ACID TRANSPORT SYSTEM PERMEASE PROTEIN LIVH"/>
    <property type="match status" value="1"/>
</dbReference>
<name>A0AAP2ZA19_9EURY</name>
<keyword evidence="6 9" id="KW-1133">Transmembrane helix</keyword>
<dbReference type="CDD" id="cd06582">
    <property type="entry name" value="TM_PBP1_LivH_like"/>
    <property type="match status" value="1"/>
</dbReference>
<evidence type="ECO:0000256" key="6">
    <source>
        <dbReference type="ARBA" id="ARBA00022989"/>
    </source>
</evidence>
<sequence>MVDVVTIAVNAVLLSALYALVAIGFTMIFGIAEVLNVAHGANITIGGFSAYFVWSVLDLSIWIGAIAALVIPGIFSLIVYKYLIKPIEDDPTMVVILTLAVLLVVEYAFRTFVGDTARAIPSLLPGQTEIAGLTLQNNRVFVFLLSWALIIGLILFINRTWTGQAIEAVGMNRRGAALAGIDQHRITLYTWFIAGMLAGIAGLFFGSFQSVSWEMGLDPLLLSFTIVILGGIGSIKGSVVGAYIIGTLETLTVTLIDARLAGAASLIVLFFVLIAMPQGLYGRAEVE</sequence>
<dbReference type="Pfam" id="PF02653">
    <property type="entry name" value="BPD_transp_2"/>
    <property type="match status" value="1"/>
</dbReference>
<evidence type="ECO:0000313" key="11">
    <source>
        <dbReference type="Proteomes" id="UP001321047"/>
    </source>
</evidence>
<feature type="transmembrane region" description="Helical" evidence="9">
    <location>
        <begin position="188"/>
        <end position="208"/>
    </location>
</feature>
<gene>
    <name evidence="10" type="ORF">OB919_14120</name>
</gene>
<dbReference type="GO" id="GO:0006865">
    <property type="term" value="P:amino acid transport"/>
    <property type="evidence" value="ECO:0007669"/>
    <property type="project" value="UniProtKB-KW"/>
</dbReference>
<feature type="transmembrane region" description="Helical" evidence="9">
    <location>
        <begin position="60"/>
        <end position="80"/>
    </location>
</feature>
<comment type="caution">
    <text evidence="10">The sequence shown here is derived from an EMBL/GenBank/DDBJ whole genome shotgun (WGS) entry which is preliminary data.</text>
</comment>
<feature type="transmembrane region" description="Helical" evidence="9">
    <location>
        <begin position="140"/>
        <end position="157"/>
    </location>
</feature>
<dbReference type="InterPro" id="IPR052157">
    <property type="entry name" value="BCAA_transport_permease"/>
</dbReference>
<evidence type="ECO:0000256" key="1">
    <source>
        <dbReference type="ARBA" id="ARBA00004651"/>
    </source>
</evidence>
<organism evidence="10 11">
    <name type="scientific">Natronosalvus hydrolyticus</name>
    <dbReference type="NCBI Taxonomy" id="2979988"/>
    <lineage>
        <taxon>Archaea</taxon>
        <taxon>Methanobacteriati</taxon>
        <taxon>Methanobacteriota</taxon>
        <taxon>Stenosarchaea group</taxon>
        <taxon>Halobacteria</taxon>
        <taxon>Halobacteriales</taxon>
        <taxon>Natrialbaceae</taxon>
        <taxon>Natronosalvus</taxon>
    </lineage>
</organism>
<dbReference type="Proteomes" id="UP001321047">
    <property type="component" value="Unassembled WGS sequence"/>
</dbReference>
<reference evidence="10 11" key="1">
    <citation type="submission" date="2022-09" db="EMBL/GenBank/DDBJ databases">
        <title>Enrichment on poylsaccharides allowed isolation of novel metabolic and taxonomic groups of Haloarchaea.</title>
        <authorList>
            <person name="Sorokin D.Y."/>
            <person name="Elcheninov A.G."/>
            <person name="Khizhniak T.V."/>
            <person name="Kolganova T.V."/>
            <person name="Kublanov I.V."/>
        </authorList>
    </citation>
    <scope>NUCLEOTIDE SEQUENCE [LARGE SCALE GENOMIC DNA]</scope>
    <source>
        <strain evidence="10 11">AArc-curdl1</strain>
    </source>
</reference>
<dbReference type="GO" id="GO:0005886">
    <property type="term" value="C:plasma membrane"/>
    <property type="evidence" value="ECO:0007669"/>
    <property type="project" value="UniProtKB-SubCell"/>
</dbReference>
<feature type="transmembrane region" description="Helical" evidence="9">
    <location>
        <begin position="220"/>
        <end position="248"/>
    </location>
</feature>
<evidence type="ECO:0000256" key="8">
    <source>
        <dbReference type="ARBA" id="ARBA00037998"/>
    </source>
</evidence>
<keyword evidence="11" id="KW-1185">Reference proteome</keyword>
<dbReference type="PANTHER" id="PTHR11795:SF450">
    <property type="entry name" value="ABC TRANSPORTER PERMEASE PROTEIN"/>
    <property type="match status" value="1"/>
</dbReference>
<evidence type="ECO:0000256" key="2">
    <source>
        <dbReference type="ARBA" id="ARBA00022448"/>
    </source>
</evidence>
<keyword evidence="2" id="KW-0813">Transport</keyword>
<dbReference type="GO" id="GO:0022857">
    <property type="term" value="F:transmembrane transporter activity"/>
    <property type="evidence" value="ECO:0007669"/>
    <property type="project" value="InterPro"/>
</dbReference>
<accession>A0AAP2ZA19</accession>
<keyword evidence="3" id="KW-1003">Cell membrane</keyword>